<evidence type="ECO:0000313" key="4">
    <source>
        <dbReference type="Proteomes" id="UP000663870"/>
    </source>
</evidence>
<keyword evidence="1" id="KW-1133">Transmembrane helix</keyword>
<accession>A0A814JRY2</accession>
<gene>
    <name evidence="3" type="ORF">JXQ802_LOCUS16154</name>
    <name evidence="2" type="ORF">PYM288_LOCUS12451</name>
</gene>
<reference evidence="3" key="1">
    <citation type="submission" date="2021-02" db="EMBL/GenBank/DDBJ databases">
        <authorList>
            <person name="Nowell W R."/>
        </authorList>
    </citation>
    <scope>NUCLEOTIDE SEQUENCE</scope>
</reference>
<comment type="caution">
    <text evidence="3">The sequence shown here is derived from an EMBL/GenBank/DDBJ whole genome shotgun (WGS) entry which is preliminary data.</text>
</comment>
<dbReference type="EMBL" id="CAJNOL010000387">
    <property type="protein sequence ID" value="CAF1041034.1"/>
    <property type="molecule type" value="Genomic_DNA"/>
</dbReference>
<evidence type="ECO:0000256" key="1">
    <source>
        <dbReference type="SAM" id="Phobius"/>
    </source>
</evidence>
<dbReference type="AlphaFoldDB" id="A0A814JRY2"/>
<protein>
    <submittedName>
        <fullName evidence="3">Uncharacterized protein</fullName>
    </submittedName>
</protein>
<dbReference type="Proteomes" id="UP000663854">
    <property type="component" value="Unassembled WGS sequence"/>
</dbReference>
<dbReference type="EMBL" id="CAJNOH010000231">
    <property type="protein sequence ID" value="CAF0957530.1"/>
    <property type="molecule type" value="Genomic_DNA"/>
</dbReference>
<organism evidence="3 4">
    <name type="scientific">Rotaria sordida</name>
    <dbReference type="NCBI Taxonomy" id="392033"/>
    <lineage>
        <taxon>Eukaryota</taxon>
        <taxon>Metazoa</taxon>
        <taxon>Spiralia</taxon>
        <taxon>Gnathifera</taxon>
        <taxon>Rotifera</taxon>
        <taxon>Eurotatoria</taxon>
        <taxon>Bdelloidea</taxon>
        <taxon>Philodinida</taxon>
        <taxon>Philodinidae</taxon>
        <taxon>Rotaria</taxon>
    </lineage>
</organism>
<sequence length="98" mass="11342">MINADSYSSIMITEKQVEHVIIPMPHEHFVVLTPNIIIIFLTIILIVFYIRQSTNIRQRIADRQHDFNDIHSTLSLPNVLSNTYQGSLSNRSKSLMTF</sequence>
<proteinExistence type="predicted"/>
<feature type="transmembrane region" description="Helical" evidence="1">
    <location>
        <begin position="29"/>
        <end position="50"/>
    </location>
</feature>
<evidence type="ECO:0000313" key="3">
    <source>
        <dbReference type="EMBL" id="CAF1041034.1"/>
    </source>
</evidence>
<keyword evidence="4" id="KW-1185">Reference proteome</keyword>
<keyword evidence="1" id="KW-0812">Transmembrane</keyword>
<name>A0A814JRY2_9BILA</name>
<dbReference type="Proteomes" id="UP000663870">
    <property type="component" value="Unassembled WGS sequence"/>
</dbReference>
<keyword evidence="1" id="KW-0472">Membrane</keyword>
<evidence type="ECO:0000313" key="2">
    <source>
        <dbReference type="EMBL" id="CAF0957530.1"/>
    </source>
</evidence>